<proteinExistence type="predicted"/>
<name>A0A5B7ZV06_9BACT</name>
<dbReference type="RefSeq" id="WP_139514036.1">
    <property type="nucleotide sequence ID" value="NZ_CP040896.1"/>
</dbReference>
<protein>
    <submittedName>
        <fullName evidence="2">Uncharacterized protein</fullName>
    </submittedName>
</protein>
<dbReference type="Proteomes" id="UP000305398">
    <property type="component" value="Chromosome"/>
</dbReference>
<reference evidence="2 3" key="1">
    <citation type="submission" date="2019-06" db="EMBL/GenBank/DDBJ databases">
        <authorList>
            <person name="Srinivasan S."/>
        </authorList>
    </citation>
    <scope>NUCLEOTIDE SEQUENCE [LARGE SCALE GENOMIC DNA]</scope>
    <source>
        <strain evidence="2 3">17J68-5</strain>
    </source>
</reference>
<accession>A0A5B7ZV06</accession>
<keyword evidence="3" id="KW-1185">Reference proteome</keyword>
<evidence type="ECO:0000313" key="2">
    <source>
        <dbReference type="EMBL" id="QDA58961.1"/>
    </source>
</evidence>
<feature type="compositionally biased region" description="Polar residues" evidence="1">
    <location>
        <begin position="7"/>
        <end position="19"/>
    </location>
</feature>
<sequence length="154" mass="17025">MPASFQDFPSDNVSPTEANNLAAEPENHILPESVGHHSRRERLSGAAVATASKLLPLVKLLDAIQPHVAHESVFRTRRKKIQAHLALVYTELHSERPKREALTHAFQTLADLVREESRDISKDELKQAAKEVVLATLKNAPALINAAHQARLLS</sequence>
<dbReference type="OrthoDB" id="886961at2"/>
<feature type="region of interest" description="Disordered" evidence="1">
    <location>
        <begin position="1"/>
        <end position="25"/>
    </location>
</feature>
<gene>
    <name evidence="2" type="ORF">FHG12_02070</name>
</gene>
<dbReference type="KEGG" id="hyj:FHG12_02070"/>
<organism evidence="2 3">
    <name type="scientific">Hymenobacter jejuensis</name>
    <dbReference type="NCBI Taxonomy" id="2502781"/>
    <lineage>
        <taxon>Bacteria</taxon>
        <taxon>Pseudomonadati</taxon>
        <taxon>Bacteroidota</taxon>
        <taxon>Cytophagia</taxon>
        <taxon>Cytophagales</taxon>
        <taxon>Hymenobacteraceae</taxon>
        <taxon>Hymenobacter</taxon>
    </lineage>
</organism>
<evidence type="ECO:0000313" key="3">
    <source>
        <dbReference type="Proteomes" id="UP000305398"/>
    </source>
</evidence>
<evidence type="ECO:0000256" key="1">
    <source>
        <dbReference type="SAM" id="MobiDB-lite"/>
    </source>
</evidence>
<dbReference type="EMBL" id="CP040896">
    <property type="protein sequence ID" value="QDA58961.1"/>
    <property type="molecule type" value="Genomic_DNA"/>
</dbReference>
<dbReference type="AlphaFoldDB" id="A0A5B7ZV06"/>